<evidence type="ECO:0000313" key="2">
    <source>
        <dbReference type="EMBL" id="MDW8803189.1"/>
    </source>
</evidence>
<protein>
    <submittedName>
        <fullName evidence="2">DUF1629 domain-containing protein</fullName>
    </submittedName>
</protein>
<proteinExistence type="predicted"/>
<dbReference type="RefSeq" id="WP_261673588.1">
    <property type="nucleotide sequence ID" value="NZ_JARUJP010000059.1"/>
</dbReference>
<comment type="caution">
    <text evidence="2">The sequence shown here is derived from an EMBL/GenBank/DDBJ whole genome shotgun (WGS) entry which is preliminary data.</text>
</comment>
<organism evidence="2 3">
    <name type="scientific">Clostridium tanneri</name>
    <dbReference type="NCBI Taxonomy" id="3037988"/>
    <lineage>
        <taxon>Bacteria</taxon>
        <taxon>Bacillati</taxon>
        <taxon>Bacillota</taxon>
        <taxon>Clostridia</taxon>
        <taxon>Eubacteriales</taxon>
        <taxon>Clostridiaceae</taxon>
        <taxon>Clostridium</taxon>
    </lineage>
</organism>
<gene>
    <name evidence="2" type="ORF">P8V03_18845</name>
</gene>
<accession>A0ABU4JZ41</accession>
<keyword evidence="3" id="KW-1185">Reference proteome</keyword>
<dbReference type="InterPro" id="IPR012433">
    <property type="entry name" value="Imm11"/>
</dbReference>
<sequence>MKYYKIMFDDERIKKDDIVCFTEKEYERRYGVKQYDLNDGKFIDNWSDIFTFYYNEKDGNQPTDYISNNLGWFLVSHRFQQIMKSFREEQIQYLPVNIKETNTGKVLNEFL</sequence>
<dbReference type="Proteomes" id="UP001281656">
    <property type="component" value="Unassembled WGS sequence"/>
</dbReference>
<evidence type="ECO:0000259" key="1">
    <source>
        <dbReference type="Pfam" id="PF07791"/>
    </source>
</evidence>
<dbReference type="EMBL" id="JARUJP010000059">
    <property type="protein sequence ID" value="MDW8803189.1"/>
    <property type="molecule type" value="Genomic_DNA"/>
</dbReference>
<feature type="domain" description="Immunity MXAN-0049 protein" evidence="1">
    <location>
        <begin position="2"/>
        <end position="104"/>
    </location>
</feature>
<dbReference type="Pfam" id="PF07791">
    <property type="entry name" value="Imm11"/>
    <property type="match status" value="1"/>
</dbReference>
<evidence type="ECO:0000313" key="3">
    <source>
        <dbReference type="Proteomes" id="UP001281656"/>
    </source>
</evidence>
<name>A0ABU4JZ41_9CLOT</name>
<reference evidence="2 3" key="1">
    <citation type="submission" date="2023-04" db="EMBL/GenBank/DDBJ databases">
        <title>Clostridium tannerae sp. nov., isolated from the fecal material of an alpaca.</title>
        <authorList>
            <person name="Miller S."/>
            <person name="Hendry M."/>
            <person name="King J."/>
            <person name="Sankaranarayanan K."/>
            <person name="Lawson P.A."/>
        </authorList>
    </citation>
    <scope>NUCLEOTIDE SEQUENCE [LARGE SCALE GENOMIC DNA]</scope>
    <source>
        <strain evidence="2 3">A1-XYC3</strain>
    </source>
</reference>